<gene>
    <name evidence="2" type="ORF">LRS13_13225</name>
</gene>
<evidence type="ECO:0000313" key="3">
    <source>
        <dbReference type="Proteomes" id="UP001058860"/>
    </source>
</evidence>
<evidence type="ECO:0000256" key="1">
    <source>
        <dbReference type="SAM" id="Phobius"/>
    </source>
</evidence>
<protein>
    <recommendedName>
        <fullName evidence="4">TadE-like protein</fullName>
    </recommendedName>
</protein>
<keyword evidence="1" id="KW-0472">Membrane</keyword>
<keyword evidence="1" id="KW-0812">Transmembrane</keyword>
<dbReference type="RefSeq" id="WP_353862240.1">
    <property type="nucleotide sequence ID" value="NZ_CP088295.1"/>
</dbReference>
<dbReference type="EMBL" id="CP088295">
    <property type="protein sequence ID" value="UUY01689.1"/>
    <property type="molecule type" value="Genomic_DNA"/>
</dbReference>
<keyword evidence="1" id="KW-1133">Transmembrane helix</keyword>
<evidence type="ECO:0008006" key="4">
    <source>
        <dbReference type="Google" id="ProtNLM"/>
    </source>
</evidence>
<keyword evidence="3" id="KW-1185">Reference proteome</keyword>
<dbReference type="Proteomes" id="UP001058860">
    <property type="component" value="Chromosome"/>
</dbReference>
<proteinExistence type="predicted"/>
<name>A0ABY5PAJ4_9ACTN</name>
<sequence length="117" mass="12251">MSSLSRRLRAQDGATSVEFVAVVPIVIALAFGAWQALVAGQVVWLSGGAAASAARAHAVGGDPRAAARASLPDSLHRGLRVRVRDDEVVVRIAIPVVVGERRLGVVSARAHLRDQQS</sequence>
<accession>A0ABY5PAJ4</accession>
<organism evidence="2 3">
    <name type="scientific">Svornostia abyssi</name>
    <dbReference type="NCBI Taxonomy" id="2898438"/>
    <lineage>
        <taxon>Bacteria</taxon>
        <taxon>Bacillati</taxon>
        <taxon>Actinomycetota</taxon>
        <taxon>Thermoleophilia</taxon>
        <taxon>Solirubrobacterales</taxon>
        <taxon>Baekduiaceae</taxon>
        <taxon>Svornostia</taxon>
    </lineage>
</organism>
<evidence type="ECO:0000313" key="2">
    <source>
        <dbReference type="EMBL" id="UUY01689.1"/>
    </source>
</evidence>
<feature type="transmembrane region" description="Helical" evidence="1">
    <location>
        <begin position="20"/>
        <end position="45"/>
    </location>
</feature>
<reference evidence="3" key="1">
    <citation type="submission" date="2021-11" db="EMBL/GenBank/DDBJ databases">
        <title>Cultivation dependent microbiological survey of springs from the worlds oldest radium mine currently devoted to the extraction of radon-saturated water.</title>
        <authorList>
            <person name="Kapinusova G."/>
            <person name="Smrhova T."/>
            <person name="Strejcek M."/>
            <person name="Suman J."/>
            <person name="Jani K."/>
            <person name="Pajer P."/>
            <person name="Uhlik O."/>
        </authorList>
    </citation>
    <scope>NUCLEOTIDE SEQUENCE [LARGE SCALE GENOMIC DNA]</scope>
    <source>
        <strain evidence="3">J379</strain>
    </source>
</reference>